<keyword evidence="16" id="KW-1185">Reference proteome</keyword>
<evidence type="ECO:0000256" key="11">
    <source>
        <dbReference type="ARBA" id="ARBA00031500"/>
    </source>
</evidence>
<feature type="domain" description="MATH" evidence="14">
    <location>
        <begin position="44"/>
        <end position="168"/>
    </location>
</feature>
<dbReference type="Pfam" id="PF12436">
    <property type="entry name" value="USP7_ICP0_bdg"/>
    <property type="match status" value="1"/>
</dbReference>
<dbReference type="InterPro" id="IPR028889">
    <property type="entry name" value="USP"/>
</dbReference>
<keyword evidence="7" id="KW-0833">Ubl conjugation pathway</keyword>
<dbReference type="InterPro" id="IPR029346">
    <property type="entry name" value="USP_C"/>
</dbReference>
<dbReference type="EC" id="3.4.19.12" evidence="4"/>
<sequence>MDIEEVPPGDRNSPILIPEEGDKSNGVVSSMESYTDDEDDYKAEGVINLVIRHFSKLKTQILSEPVYVRGLPWKIMAMQRETNRCRALGFFLQCNADSDSPSWSCSASAVLKVKAQQEGVEDYSRHISHIFYPKENDWGYTSFLSMEMLLDPDRGYIKDDTIILEVHVNADAPHGVQWDSKKHTGHIGLKNQGATCYMNSLLQTLFFTNKLRKVVYQISTENDDPHKSVALAMQRVFYELQFSDKPVGTKKLTRSFGWDTFDSFLQHDVQELCRVLLDNLESKMKGSCVSSGIPQLFEGKMKSFIRCLNVPFESNREEAFYDVQLNVKGKKNILDSFREYVAEETLEGDNKYDAGHYGLQDAVKGVKFLKFPPVLHLQLMRVQYDPLNDQNLKINDRFEFPEKLDLDEFLESREETPAKYTLHAVLVHSGDFHGGHYVVYISPKGNGKWCKFDDDVVCRCTKAEAIEMNYGGADGESIHRQCTNAYMLSYIRDSCMGEILAPVSEADIPIQLRNRLQAERDLEAQRKREKSEAHLFCLLSIVTSDGFEGHQGPELIEVDHLEQVSRKFRVKRSMEFRDLYPFLEKQYNLIAGKQFRLWPFTTMNTLRPSNLPNIETCTMEHLSNSGDTEVLVFMELFDFVHEQNELPPYRPDEHVLVFLKYFDPRLQVTVYAGHIIMPLNASIADVAPELRIRAKLPPNAELIVWEEDKTGALSQIQKVGLPLRQQCGDFCDGLLLVYQSEQLRQAFSKKSKISTAPAYYCELNSRIELELTDKLASDTIPPIILFASLEWTYADLAMNTGKEINYDPFKIQFSRASMYKDGSGSPVRFNYSLTLKDIINSVPRPRGHRYRFLYQRMPHRIDELELRQQVRVQWMDAKLHVEEMIVYIERSGLMKSIIEEVKSQVKLPLDGSGQFRIVLINSHRLTSVLPHDHMLEQVPYNSVLRVEEVPLDQVVVDSKSEYLLPVTHFHKDTYHTFGVPFYIKIRNEEPFSSVKQRIQKLLDVPDKEYEKYKFALCTLSRTHYFDNENFVINLTEFNMTTHFSASSKPWLGLDHINKAAKGRGLHSLEKAIVIHN</sequence>
<evidence type="ECO:0000256" key="7">
    <source>
        <dbReference type="ARBA" id="ARBA00022786"/>
    </source>
</evidence>
<dbReference type="InterPro" id="IPR001394">
    <property type="entry name" value="Peptidase_C19_UCH"/>
</dbReference>
<dbReference type="Proteomes" id="UP000046395">
    <property type="component" value="Unassembled WGS sequence"/>
</dbReference>
<accession>A0A5S6QR32</accession>
<proteinExistence type="inferred from homology"/>
<dbReference type="GO" id="GO:0004843">
    <property type="term" value="F:cysteine-type deubiquitinase activity"/>
    <property type="evidence" value="ECO:0007669"/>
    <property type="project" value="UniProtKB-EC"/>
</dbReference>
<evidence type="ECO:0000313" key="16">
    <source>
        <dbReference type="Proteomes" id="UP000046395"/>
    </source>
</evidence>
<reference evidence="16" key="2">
    <citation type="submission" date="2014-03" db="EMBL/GenBank/DDBJ databases">
        <title>The whipworm genome and dual-species transcriptomics of an intimate host-pathogen interaction.</title>
        <authorList>
            <person name="Foth B.J."/>
            <person name="Tsai I.J."/>
            <person name="Reid A.J."/>
            <person name="Bancroft A.J."/>
            <person name="Nichol S."/>
            <person name="Tracey A."/>
            <person name="Holroyd N."/>
            <person name="Cotton J.A."/>
            <person name="Stanley E.J."/>
            <person name="Zarowiecki M."/>
            <person name="Liu J.Z."/>
            <person name="Huckvale T."/>
            <person name="Cooper P.J."/>
            <person name="Grencis R.K."/>
            <person name="Berriman M."/>
        </authorList>
    </citation>
    <scope>NUCLEOTIDE SEQUENCE [LARGE SCALE GENOMIC DNA]</scope>
    <source>
        <strain evidence="16">Edinburgh</strain>
    </source>
</reference>
<reference evidence="17" key="3">
    <citation type="submission" date="2019-12" db="UniProtKB">
        <authorList>
            <consortium name="WormBaseParasite"/>
        </authorList>
    </citation>
    <scope>IDENTIFICATION</scope>
</reference>
<dbReference type="InterPro" id="IPR038765">
    <property type="entry name" value="Papain-like_cys_pep_sf"/>
</dbReference>
<protein>
    <recommendedName>
        <fullName evidence="5">Ubiquitin carboxyl-terminal hydrolase 7</fullName>
        <ecNumber evidence="4">3.4.19.12</ecNumber>
    </recommendedName>
    <alternativeName>
        <fullName evidence="12">Ubiquitin thioesterase 7</fullName>
    </alternativeName>
    <alternativeName>
        <fullName evidence="11">Ubiquitin-specific-processing protease 7</fullName>
    </alternativeName>
</protein>
<dbReference type="Gene3D" id="3.10.20.90">
    <property type="entry name" value="Phosphatidylinositol 3-kinase Catalytic Subunit, Chain A, domain 1"/>
    <property type="match status" value="2"/>
</dbReference>
<dbReference type="CDD" id="cd02659">
    <property type="entry name" value="peptidase_C19C"/>
    <property type="match status" value="1"/>
</dbReference>
<dbReference type="PROSITE" id="PS50235">
    <property type="entry name" value="USP_3"/>
    <property type="match status" value="1"/>
</dbReference>
<evidence type="ECO:0000256" key="9">
    <source>
        <dbReference type="ARBA" id="ARBA00022807"/>
    </source>
</evidence>
<keyword evidence="10" id="KW-0539">Nucleus</keyword>
<evidence type="ECO:0000259" key="14">
    <source>
        <dbReference type="PROSITE" id="PS50144"/>
    </source>
</evidence>
<comment type="subcellular location">
    <subcellularLocation>
        <location evidence="2">Nucleus</location>
    </subcellularLocation>
</comment>
<keyword evidence="6" id="KW-0645">Protease</keyword>
<dbReference type="Pfam" id="PF00443">
    <property type="entry name" value="UCH"/>
    <property type="match status" value="1"/>
</dbReference>
<dbReference type="GO" id="GO:0016579">
    <property type="term" value="P:protein deubiquitination"/>
    <property type="evidence" value="ECO:0007669"/>
    <property type="project" value="InterPro"/>
</dbReference>
<dbReference type="SUPFAM" id="SSF54001">
    <property type="entry name" value="Cysteine proteinases"/>
    <property type="match status" value="1"/>
</dbReference>
<dbReference type="GO" id="GO:0006508">
    <property type="term" value="P:proteolysis"/>
    <property type="evidence" value="ECO:0007669"/>
    <property type="project" value="UniProtKB-KW"/>
</dbReference>
<dbReference type="PROSITE" id="PS00973">
    <property type="entry name" value="USP_2"/>
    <property type="match status" value="1"/>
</dbReference>
<dbReference type="STRING" id="70415.A0A5S6QR32"/>
<evidence type="ECO:0000256" key="2">
    <source>
        <dbReference type="ARBA" id="ARBA00004123"/>
    </source>
</evidence>
<organism evidence="16 17">
    <name type="scientific">Trichuris muris</name>
    <name type="common">Mouse whipworm</name>
    <dbReference type="NCBI Taxonomy" id="70415"/>
    <lineage>
        <taxon>Eukaryota</taxon>
        <taxon>Metazoa</taxon>
        <taxon>Ecdysozoa</taxon>
        <taxon>Nematoda</taxon>
        <taxon>Enoplea</taxon>
        <taxon>Dorylaimia</taxon>
        <taxon>Trichinellida</taxon>
        <taxon>Trichuridae</taxon>
        <taxon>Trichuris</taxon>
    </lineage>
</organism>
<dbReference type="PANTHER" id="PTHR24006">
    <property type="entry name" value="UBIQUITIN CARBOXYL-TERMINAL HYDROLASE"/>
    <property type="match status" value="1"/>
</dbReference>
<dbReference type="Pfam" id="PF22486">
    <property type="entry name" value="MATH_2"/>
    <property type="match status" value="1"/>
</dbReference>
<dbReference type="PROSITE" id="PS50144">
    <property type="entry name" value="MATH"/>
    <property type="match status" value="1"/>
</dbReference>
<feature type="region of interest" description="Disordered" evidence="13">
    <location>
        <begin position="1"/>
        <end position="36"/>
    </location>
</feature>
<evidence type="ECO:0000256" key="1">
    <source>
        <dbReference type="ARBA" id="ARBA00000707"/>
    </source>
</evidence>
<dbReference type="AlphaFoldDB" id="A0A5S6QR32"/>
<evidence type="ECO:0000313" key="17">
    <source>
        <dbReference type="WBParaSite" id="TMUE_2000009690.1"/>
    </source>
</evidence>
<comment type="catalytic activity">
    <reaction evidence="1">
        <text>Thiol-dependent hydrolysis of ester, thioester, amide, peptide and isopeptide bonds formed by the C-terminal Gly of ubiquitin (a 76-residue protein attached to proteins as an intracellular targeting signal).</text>
        <dbReference type="EC" id="3.4.19.12"/>
    </reaction>
</comment>
<dbReference type="InterPro" id="IPR050164">
    <property type="entry name" value="Peptidase_C19"/>
</dbReference>
<evidence type="ECO:0000256" key="8">
    <source>
        <dbReference type="ARBA" id="ARBA00022801"/>
    </source>
</evidence>
<evidence type="ECO:0000256" key="6">
    <source>
        <dbReference type="ARBA" id="ARBA00022670"/>
    </source>
</evidence>
<dbReference type="Gene3D" id="3.90.70.10">
    <property type="entry name" value="Cysteine proteinases"/>
    <property type="match status" value="1"/>
</dbReference>
<dbReference type="InterPro" id="IPR024729">
    <property type="entry name" value="USP7_ICP0-binding_dom"/>
</dbReference>
<dbReference type="InterPro" id="IPR002083">
    <property type="entry name" value="MATH/TRAF_dom"/>
</dbReference>
<dbReference type="GO" id="GO:0005829">
    <property type="term" value="C:cytosol"/>
    <property type="evidence" value="ECO:0007669"/>
    <property type="project" value="TreeGrafter"/>
</dbReference>
<dbReference type="GO" id="GO:0031647">
    <property type="term" value="P:regulation of protein stability"/>
    <property type="evidence" value="ECO:0007669"/>
    <property type="project" value="TreeGrafter"/>
</dbReference>
<evidence type="ECO:0000259" key="15">
    <source>
        <dbReference type="PROSITE" id="PS50235"/>
    </source>
</evidence>
<dbReference type="WBParaSite" id="TMUE_2000009690.2">
    <property type="protein sequence ID" value="TMUE_2000009690.2"/>
    <property type="gene ID" value="WBGene00290639"/>
</dbReference>
<dbReference type="WBParaSite" id="TMUE_2000009690.1">
    <property type="protein sequence ID" value="TMUE_2000009690.1"/>
    <property type="gene ID" value="WBGene00290639"/>
</dbReference>
<dbReference type="InterPro" id="IPR018200">
    <property type="entry name" value="USP_CS"/>
</dbReference>
<name>A0A5S6QR32_TRIMR</name>
<keyword evidence="8" id="KW-0378">Hydrolase</keyword>
<keyword evidence="9" id="KW-0788">Thiol protease</keyword>
<comment type="similarity">
    <text evidence="3">Belongs to the peptidase C19 family.</text>
</comment>
<evidence type="ECO:0000256" key="3">
    <source>
        <dbReference type="ARBA" id="ARBA00009085"/>
    </source>
</evidence>
<dbReference type="Gene3D" id="2.60.210.10">
    <property type="entry name" value="Apoptosis, Tumor Necrosis Factor Receptor Associated Protein 2, Chain A"/>
    <property type="match status" value="1"/>
</dbReference>
<feature type="domain" description="USP" evidence="15">
    <location>
        <begin position="187"/>
        <end position="493"/>
    </location>
</feature>
<evidence type="ECO:0000256" key="12">
    <source>
        <dbReference type="ARBA" id="ARBA00031508"/>
    </source>
</evidence>
<evidence type="ECO:0000256" key="13">
    <source>
        <dbReference type="SAM" id="MobiDB-lite"/>
    </source>
</evidence>
<dbReference type="SUPFAM" id="SSF49599">
    <property type="entry name" value="TRAF domain-like"/>
    <property type="match status" value="1"/>
</dbReference>
<dbReference type="SMART" id="SM00061">
    <property type="entry name" value="MATH"/>
    <property type="match status" value="1"/>
</dbReference>
<evidence type="ECO:0000256" key="4">
    <source>
        <dbReference type="ARBA" id="ARBA00012759"/>
    </source>
</evidence>
<reference evidence="16" key="1">
    <citation type="submission" date="2013-11" db="EMBL/GenBank/DDBJ databases">
        <authorList>
            <person name="Aslett M."/>
        </authorList>
    </citation>
    <scope>NUCLEOTIDE SEQUENCE [LARGE SCALE GENOMIC DNA]</scope>
    <source>
        <strain evidence="16">Edinburgh</strain>
    </source>
</reference>
<evidence type="ECO:0000256" key="5">
    <source>
        <dbReference type="ARBA" id="ARBA00021393"/>
    </source>
</evidence>
<evidence type="ECO:0000256" key="10">
    <source>
        <dbReference type="ARBA" id="ARBA00023242"/>
    </source>
</evidence>
<dbReference type="GO" id="GO:0005634">
    <property type="term" value="C:nucleus"/>
    <property type="evidence" value="ECO:0007669"/>
    <property type="project" value="UniProtKB-SubCell"/>
</dbReference>
<dbReference type="Pfam" id="PF14533">
    <property type="entry name" value="USP7_C2"/>
    <property type="match status" value="1"/>
</dbReference>
<dbReference type="InterPro" id="IPR008974">
    <property type="entry name" value="TRAF-like"/>
</dbReference>
<dbReference type="FunFam" id="3.90.70.10:FF:000005">
    <property type="entry name" value="Ubiquitin carboxyl-terminal hydrolase 7"/>
    <property type="match status" value="1"/>
</dbReference>
<dbReference type="PROSITE" id="PS00972">
    <property type="entry name" value="USP_1"/>
    <property type="match status" value="1"/>
</dbReference>
<dbReference type="PANTHER" id="PTHR24006:SF644">
    <property type="entry name" value="UBIQUITIN CARBOXYL-TERMINAL HYDROLASE 7"/>
    <property type="match status" value="1"/>
</dbReference>